<evidence type="ECO:0000256" key="7">
    <source>
        <dbReference type="ARBA" id="ARBA00053401"/>
    </source>
</evidence>
<comment type="caution">
    <text evidence="15">The sequence shown here is derived from an EMBL/GenBank/DDBJ whole genome shotgun (WGS) entry which is preliminary data.</text>
</comment>
<dbReference type="PROSITE" id="PS01071">
    <property type="entry name" value="GRPE"/>
    <property type="match status" value="1"/>
</dbReference>
<dbReference type="GO" id="GO:0042803">
    <property type="term" value="F:protein homodimerization activity"/>
    <property type="evidence" value="ECO:0007669"/>
    <property type="project" value="InterPro"/>
</dbReference>
<dbReference type="InterPro" id="IPR000740">
    <property type="entry name" value="GrpE"/>
</dbReference>
<evidence type="ECO:0000313" key="15">
    <source>
        <dbReference type="EMBL" id="PDH36742.1"/>
    </source>
</evidence>
<protein>
    <recommendedName>
        <fullName evidence="8 10">Protein GrpE</fullName>
    </recommendedName>
    <alternativeName>
        <fullName evidence="9 10">HSP-70 cofactor</fullName>
    </alternativeName>
</protein>
<feature type="compositionally biased region" description="Acidic residues" evidence="14">
    <location>
        <begin position="39"/>
        <end position="48"/>
    </location>
</feature>
<evidence type="ECO:0000256" key="8">
    <source>
        <dbReference type="ARBA" id="ARBA00072274"/>
    </source>
</evidence>
<dbReference type="InterPro" id="IPR013805">
    <property type="entry name" value="GrpE_CC"/>
</dbReference>
<accession>A0A2A5WJZ0</accession>
<feature type="compositionally biased region" description="Polar residues" evidence="14">
    <location>
        <begin position="10"/>
        <end position="25"/>
    </location>
</feature>
<dbReference type="PANTHER" id="PTHR21237:SF23">
    <property type="entry name" value="GRPE PROTEIN HOMOLOG, MITOCHONDRIAL"/>
    <property type="match status" value="1"/>
</dbReference>
<reference evidence="15 16" key="1">
    <citation type="submission" date="2017-08" db="EMBL/GenBank/DDBJ databases">
        <title>Fine stratification of microbial communities through a metagenomic profile of the photic zone.</title>
        <authorList>
            <person name="Haro-Moreno J.M."/>
            <person name="Lopez-Perez M."/>
            <person name="De La Torre J."/>
            <person name="Picazo A."/>
            <person name="Camacho A."/>
            <person name="Rodriguez-Valera F."/>
        </authorList>
    </citation>
    <scope>NUCLEOTIDE SEQUENCE [LARGE SCALE GENOMIC DNA]</scope>
    <source>
        <strain evidence="15">MED-G24</strain>
    </source>
</reference>
<evidence type="ECO:0000256" key="10">
    <source>
        <dbReference type="HAMAP-Rule" id="MF_01151"/>
    </source>
</evidence>
<evidence type="ECO:0000256" key="2">
    <source>
        <dbReference type="ARBA" id="ARBA00009054"/>
    </source>
</evidence>
<dbReference type="Gene3D" id="3.90.20.20">
    <property type="match status" value="1"/>
</dbReference>
<dbReference type="Proteomes" id="UP000219327">
    <property type="component" value="Unassembled WGS sequence"/>
</dbReference>
<keyword evidence="6 10" id="KW-0143">Chaperone</keyword>
<keyword evidence="13" id="KW-0175">Coiled coil</keyword>
<dbReference type="SUPFAM" id="SSF51064">
    <property type="entry name" value="Head domain of nucleotide exchange factor GrpE"/>
    <property type="match status" value="1"/>
</dbReference>
<proteinExistence type="inferred from homology"/>
<comment type="function">
    <text evidence="7 10 11">Participates actively in the response to hyperosmotic and heat shock by preventing the aggregation of stress-denatured proteins, in association with DnaK and GrpE. It is the nucleotide exchange factor for DnaK and may function as a thermosensor. Unfolded proteins bind initially to DnaJ; upon interaction with the DnaJ-bound protein, DnaK hydrolyzes its bound ATP, resulting in the formation of a stable complex. GrpE releases ADP from DnaK; ATP binding to DnaK triggers the release of the substrate protein, thus completing the reaction cycle. Several rounds of ATP-dependent interactions between DnaJ, DnaK and GrpE are required for fully efficient folding.</text>
</comment>
<dbReference type="GO" id="GO:0000774">
    <property type="term" value="F:adenyl-nucleotide exchange factor activity"/>
    <property type="evidence" value="ECO:0007669"/>
    <property type="project" value="InterPro"/>
</dbReference>
<evidence type="ECO:0000256" key="9">
    <source>
        <dbReference type="ARBA" id="ARBA00076414"/>
    </source>
</evidence>
<dbReference type="GO" id="GO:0051087">
    <property type="term" value="F:protein-folding chaperone binding"/>
    <property type="evidence" value="ECO:0007669"/>
    <property type="project" value="InterPro"/>
</dbReference>
<feature type="coiled-coil region" evidence="13">
    <location>
        <begin position="61"/>
        <end position="88"/>
    </location>
</feature>
<dbReference type="NCBIfam" id="NF010737">
    <property type="entry name" value="PRK14139.1"/>
    <property type="match status" value="1"/>
</dbReference>
<evidence type="ECO:0000256" key="12">
    <source>
        <dbReference type="RuleBase" id="RU004478"/>
    </source>
</evidence>
<evidence type="ECO:0000256" key="1">
    <source>
        <dbReference type="ARBA" id="ARBA00004496"/>
    </source>
</evidence>
<dbReference type="EMBL" id="NTKD01000062">
    <property type="protein sequence ID" value="PDH36742.1"/>
    <property type="molecule type" value="Genomic_DNA"/>
</dbReference>
<evidence type="ECO:0000256" key="13">
    <source>
        <dbReference type="SAM" id="Coils"/>
    </source>
</evidence>
<dbReference type="HAMAP" id="MF_01151">
    <property type="entry name" value="GrpE"/>
    <property type="match status" value="1"/>
</dbReference>
<comment type="subcellular location">
    <subcellularLocation>
        <location evidence="1 10">Cytoplasm</location>
    </subcellularLocation>
</comment>
<evidence type="ECO:0000256" key="4">
    <source>
        <dbReference type="ARBA" id="ARBA00022490"/>
    </source>
</evidence>
<dbReference type="GO" id="GO:0051082">
    <property type="term" value="F:unfolded protein binding"/>
    <property type="evidence" value="ECO:0007669"/>
    <property type="project" value="TreeGrafter"/>
</dbReference>
<evidence type="ECO:0000313" key="16">
    <source>
        <dbReference type="Proteomes" id="UP000219327"/>
    </source>
</evidence>
<keyword evidence="4 10" id="KW-0963">Cytoplasm</keyword>
<gene>
    <name evidence="10" type="primary">grpE</name>
    <name evidence="15" type="ORF">CNE99_09280</name>
</gene>
<evidence type="ECO:0000256" key="5">
    <source>
        <dbReference type="ARBA" id="ARBA00023016"/>
    </source>
</evidence>
<dbReference type="InterPro" id="IPR009012">
    <property type="entry name" value="GrpE_head"/>
</dbReference>
<organism evidence="15 16">
    <name type="scientific">OM182 bacterium MED-G24</name>
    <dbReference type="NCBI Taxonomy" id="1986255"/>
    <lineage>
        <taxon>Bacteria</taxon>
        <taxon>Pseudomonadati</taxon>
        <taxon>Pseudomonadota</taxon>
        <taxon>Gammaproteobacteria</taxon>
        <taxon>OMG group</taxon>
        <taxon>OM182 clade</taxon>
    </lineage>
</organism>
<dbReference type="CDD" id="cd00446">
    <property type="entry name" value="GrpE"/>
    <property type="match status" value="1"/>
</dbReference>
<keyword evidence="5 10" id="KW-0346">Stress response</keyword>
<name>A0A2A5WJZ0_9GAMM</name>
<feature type="region of interest" description="Disordered" evidence="14">
    <location>
        <begin position="1"/>
        <end position="58"/>
    </location>
</feature>
<dbReference type="GO" id="GO:0006457">
    <property type="term" value="P:protein folding"/>
    <property type="evidence" value="ECO:0007669"/>
    <property type="project" value="InterPro"/>
</dbReference>
<dbReference type="GO" id="GO:0005829">
    <property type="term" value="C:cytosol"/>
    <property type="evidence" value="ECO:0007669"/>
    <property type="project" value="TreeGrafter"/>
</dbReference>
<sequence>MSGKDKQGKDSASNADSTGQAVENDSGTEEQDQALSDQPEVDGSEDLTGESGEAGSMDTRLEEALAEADKYRDVALRAEAEVQNVRRRAGLDVENAHRFALERFVNKLLPVVDSLEKALESVEQTDAVDETTRAIAEGVGLCQKMFVDVLEKEGVAVVDPVGEPFDPNLHQAMSMVENSDVEPSSVVAVIQRGYTLNKRLVRPAMVMVSKASEAKN</sequence>
<dbReference type="PANTHER" id="PTHR21237">
    <property type="entry name" value="GRPE PROTEIN"/>
    <property type="match status" value="1"/>
</dbReference>
<dbReference type="SUPFAM" id="SSF58014">
    <property type="entry name" value="Coiled-coil domain of nucleotide exchange factor GrpE"/>
    <property type="match status" value="1"/>
</dbReference>
<comment type="subunit">
    <text evidence="3 10">Homodimer.</text>
</comment>
<dbReference type="Pfam" id="PF01025">
    <property type="entry name" value="GrpE"/>
    <property type="match status" value="1"/>
</dbReference>
<evidence type="ECO:0000256" key="3">
    <source>
        <dbReference type="ARBA" id="ARBA00011738"/>
    </source>
</evidence>
<dbReference type="AlphaFoldDB" id="A0A2A5WJZ0"/>
<dbReference type="NCBIfam" id="NF010748">
    <property type="entry name" value="PRK14150.1"/>
    <property type="match status" value="1"/>
</dbReference>
<evidence type="ECO:0000256" key="11">
    <source>
        <dbReference type="RuleBase" id="RU000639"/>
    </source>
</evidence>
<dbReference type="Gene3D" id="2.30.22.10">
    <property type="entry name" value="Head domain of nucleotide exchange factor GrpE"/>
    <property type="match status" value="1"/>
</dbReference>
<evidence type="ECO:0000256" key="6">
    <source>
        <dbReference type="ARBA" id="ARBA00023186"/>
    </source>
</evidence>
<dbReference type="NCBIfam" id="NF010738">
    <property type="entry name" value="PRK14140.1"/>
    <property type="match status" value="1"/>
</dbReference>
<comment type="similarity">
    <text evidence="2 10 12">Belongs to the GrpE family.</text>
</comment>
<dbReference type="FunFam" id="2.30.22.10:FF:000001">
    <property type="entry name" value="Protein GrpE"/>
    <property type="match status" value="1"/>
</dbReference>
<evidence type="ECO:0000256" key="14">
    <source>
        <dbReference type="SAM" id="MobiDB-lite"/>
    </source>
</evidence>
<dbReference type="PRINTS" id="PR00773">
    <property type="entry name" value="GRPEPROTEIN"/>
</dbReference>